<dbReference type="Gene3D" id="2.50.20.10">
    <property type="entry name" value="Lipoprotein localisation LolA/LolB/LppX"/>
    <property type="match status" value="1"/>
</dbReference>
<dbReference type="PIRSF" id="PIRSF028205">
    <property type="entry name" value="UCP028205"/>
    <property type="match status" value="1"/>
</dbReference>
<organism evidence="3 4">
    <name type="scientific">Burkholderia gladioli</name>
    <name type="common">Pseudomonas marginata</name>
    <name type="synonym">Phytomonas marginata</name>
    <dbReference type="NCBI Taxonomy" id="28095"/>
    <lineage>
        <taxon>Bacteria</taxon>
        <taxon>Pseudomonadati</taxon>
        <taxon>Pseudomonadota</taxon>
        <taxon>Betaproteobacteria</taxon>
        <taxon>Burkholderiales</taxon>
        <taxon>Burkholderiaceae</taxon>
        <taxon>Burkholderia</taxon>
    </lineage>
</organism>
<feature type="domain" description="Uncharacterized protein TP-0789" evidence="2">
    <location>
        <begin position="95"/>
        <end position="256"/>
    </location>
</feature>
<dbReference type="Proteomes" id="UP000220629">
    <property type="component" value="Unassembled WGS sequence"/>
</dbReference>
<dbReference type="AlphaFoldDB" id="A0A2A7SJ37"/>
<evidence type="ECO:0000256" key="1">
    <source>
        <dbReference type="SAM" id="SignalP"/>
    </source>
</evidence>
<proteinExistence type="predicted"/>
<keyword evidence="1" id="KW-0732">Signal</keyword>
<feature type="signal peptide" evidence="1">
    <location>
        <begin position="1"/>
        <end position="35"/>
    </location>
</feature>
<dbReference type="CDD" id="cd16329">
    <property type="entry name" value="LolA_like"/>
    <property type="match status" value="1"/>
</dbReference>
<accession>A0A2A7SJ37</accession>
<gene>
    <name evidence="3" type="ORF">CRM94_00180</name>
</gene>
<evidence type="ECO:0000313" key="3">
    <source>
        <dbReference type="EMBL" id="PEH43528.1"/>
    </source>
</evidence>
<protein>
    <submittedName>
        <fullName evidence="3">Outer membrane lipoprotein-sorting protein</fullName>
    </submittedName>
</protein>
<dbReference type="EMBL" id="PDDY01000001">
    <property type="protein sequence ID" value="PEH43528.1"/>
    <property type="molecule type" value="Genomic_DNA"/>
</dbReference>
<evidence type="ECO:0000259" key="2">
    <source>
        <dbReference type="Pfam" id="PF17131"/>
    </source>
</evidence>
<comment type="caution">
    <text evidence="3">The sequence shown here is derived from an EMBL/GenBank/DDBJ whole genome shotgun (WGS) entry which is preliminary data.</text>
</comment>
<dbReference type="Pfam" id="PF17131">
    <property type="entry name" value="LolA_like"/>
    <property type="match status" value="1"/>
</dbReference>
<name>A0A2A7SJ37_BURGA</name>
<evidence type="ECO:0000313" key="4">
    <source>
        <dbReference type="Proteomes" id="UP000220629"/>
    </source>
</evidence>
<reference evidence="4" key="1">
    <citation type="submission" date="2017-09" db="EMBL/GenBank/DDBJ databases">
        <title>FDA dAtabase for Regulatory Grade micrObial Sequences (FDA-ARGOS): Supporting development and validation of Infectious Disease Dx tests.</title>
        <authorList>
            <person name="Minogue T."/>
            <person name="Wolcott M."/>
            <person name="Wasieloski L."/>
            <person name="Aguilar W."/>
            <person name="Moore D."/>
            <person name="Tallon L."/>
            <person name="Sadzewicz L."/>
            <person name="Ott S."/>
            <person name="Zhao X."/>
            <person name="Nagaraj S."/>
            <person name="Vavikolanu K."/>
            <person name="Aluvathingal J."/>
            <person name="Nadendla S."/>
            <person name="Sichtig H."/>
        </authorList>
    </citation>
    <scope>NUCLEOTIDE SEQUENCE [LARGE SCALE GENOMIC DNA]</scope>
    <source>
        <strain evidence="4">FDAARGOS_390</strain>
    </source>
</reference>
<sequence length="260" mass="28381">MLRLPPPRTLLAAFGTALTLCAGTLALLSAPRALAADQPAAQTMLARADAYRSTSSDTQTDIRITNLVGQQQDDATRYLVYTRANGDTLALTRSGENDGQKYLATTRGHWFYVPNTRSAVRINGMQRLQGEVVISDITRTHWADSYRATTGAAATIDGRAATELDLAATDPDNVYPSIKLWVATGTDVPIRAQFFLASGLLFRSADFATPVEVDGRKVIRQITYRNEVEKQRASVVDILDGKPHRIPSGWFNPDTLADAQ</sequence>
<dbReference type="InterPro" id="IPR011220">
    <property type="entry name" value="UCP028205"/>
</dbReference>
<feature type="chain" id="PRO_5013060714" evidence="1">
    <location>
        <begin position="36"/>
        <end position="260"/>
    </location>
</feature>
<keyword evidence="3" id="KW-0449">Lipoprotein</keyword>
<dbReference type="InterPro" id="IPR033399">
    <property type="entry name" value="TP_0789-like"/>
</dbReference>